<accession>A0A0B2V786</accession>
<gene>
    <name evidence="3" type="primary">Pttg1ip</name>
    <name evidence="3" type="ORF">Tcan_18978</name>
</gene>
<protein>
    <submittedName>
        <fullName evidence="3">Pituitary tumor-transforming-interacting protein</fullName>
    </submittedName>
</protein>
<reference evidence="3 4" key="1">
    <citation type="submission" date="2014-11" db="EMBL/GenBank/DDBJ databases">
        <title>Genetic blueprint of the zoonotic pathogen Toxocara canis.</title>
        <authorList>
            <person name="Zhu X.-Q."/>
            <person name="Korhonen P.K."/>
            <person name="Cai H."/>
            <person name="Young N.D."/>
            <person name="Nejsum P."/>
            <person name="von Samson-Himmelstjerna G."/>
            <person name="Boag P.R."/>
            <person name="Tan P."/>
            <person name="Li Q."/>
            <person name="Min J."/>
            <person name="Yang Y."/>
            <person name="Wang X."/>
            <person name="Fang X."/>
            <person name="Hall R.S."/>
            <person name="Hofmann A."/>
            <person name="Sternberg P.W."/>
            <person name="Jex A.R."/>
            <person name="Gasser R.B."/>
        </authorList>
    </citation>
    <scope>NUCLEOTIDE SEQUENCE [LARGE SCALE GENOMIC DNA]</scope>
    <source>
        <strain evidence="3">PN_DK_2014</strain>
    </source>
</reference>
<name>A0A0B2V786_TOXCA</name>
<dbReference type="EMBL" id="JPKZ01002298">
    <property type="protein sequence ID" value="KHN77418.1"/>
    <property type="molecule type" value="Genomic_DNA"/>
</dbReference>
<keyword evidence="4" id="KW-1185">Reference proteome</keyword>
<comment type="caution">
    <text evidence="3">The sequence shown here is derived from an EMBL/GenBank/DDBJ whole genome shotgun (WGS) entry which is preliminary data.</text>
</comment>
<evidence type="ECO:0000256" key="2">
    <source>
        <dbReference type="SAM" id="SignalP"/>
    </source>
</evidence>
<evidence type="ECO:0000313" key="4">
    <source>
        <dbReference type="Proteomes" id="UP000031036"/>
    </source>
</evidence>
<sequence>MNVMLWSWLYAMAYVGTVLSEESHSAAHAHNVEAPPLSCRIPAGVNATCEMCVSKGAHCFWCEKTKNCSDYMWHFPNCPLDGVRYKNCWVNWSALTITLGVLGGIILAIICCCCCYCCYRCKRCRRRWVQRAFERRYAKEMAQRLAMENKQEQRRMERKAQIDEIRIKYGIPPLEPTFQRLHHDKADSKR</sequence>
<feature type="signal peptide" evidence="2">
    <location>
        <begin position="1"/>
        <end position="20"/>
    </location>
</feature>
<organism evidence="3 4">
    <name type="scientific">Toxocara canis</name>
    <name type="common">Canine roundworm</name>
    <dbReference type="NCBI Taxonomy" id="6265"/>
    <lineage>
        <taxon>Eukaryota</taxon>
        <taxon>Metazoa</taxon>
        <taxon>Ecdysozoa</taxon>
        <taxon>Nematoda</taxon>
        <taxon>Chromadorea</taxon>
        <taxon>Rhabditida</taxon>
        <taxon>Spirurina</taxon>
        <taxon>Ascaridomorpha</taxon>
        <taxon>Ascaridoidea</taxon>
        <taxon>Toxocaridae</taxon>
        <taxon>Toxocara</taxon>
    </lineage>
</organism>
<evidence type="ECO:0000256" key="1">
    <source>
        <dbReference type="SAM" id="Phobius"/>
    </source>
</evidence>
<proteinExistence type="predicted"/>
<dbReference type="OrthoDB" id="5863273at2759"/>
<keyword evidence="2" id="KW-0732">Signal</keyword>
<evidence type="ECO:0000313" key="3">
    <source>
        <dbReference type="EMBL" id="KHN77418.1"/>
    </source>
</evidence>
<dbReference type="OMA" id="VCQLSQA"/>
<keyword evidence="1" id="KW-0812">Transmembrane</keyword>
<dbReference type="GO" id="GO:0006606">
    <property type="term" value="P:protein import into nucleus"/>
    <property type="evidence" value="ECO:0007669"/>
    <property type="project" value="TreeGrafter"/>
</dbReference>
<dbReference type="GO" id="GO:0005634">
    <property type="term" value="C:nucleus"/>
    <property type="evidence" value="ECO:0007669"/>
    <property type="project" value="TreeGrafter"/>
</dbReference>
<feature type="chain" id="PRO_5002095960" evidence="2">
    <location>
        <begin position="21"/>
        <end position="190"/>
    </location>
</feature>
<dbReference type="GO" id="GO:0005737">
    <property type="term" value="C:cytoplasm"/>
    <property type="evidence" value="ECO:0007669"/>
    <property type="project" value="TreeGrafter"/>
</dbReference>
<dbReference type="AlphaFoldDB" id="A0A0B2V786"/>
<dbReference type="InterPro" id="IPR052304">
    <property type="entry name" value="PTTG1IP"/>
</dbReference>
<dbReference type="STRING" id="6265.A0A0B2V786"/>
<dbReference type="PANTHER" id="PTHR15191:SF3">
    <property type="entry name" value="PITUITARY TUMOR-TRANSFORMING GENE PROTEIN-BINDING FACTOR"/>
    <property type="match status" value="1"/>
</dbReference>
<keyword evidence="1" id="KW-0472">Membrane</keyword>
<keyword evidence="1" id="KW-1133">Transmembrane helix</keyword>
<dbReference type="PANTHER" id="PTHR15191">
    <property type="entry name" value="PROTEIN CBG20567"/>
    <property type="match status" value="1"/>
</dbReference>
<dbReference type="Proteomes" id="UP000031036">
    <property type="component" value="Unassembled WGS sequence"/>
</dbReference>
<feature type="transmembrane region" description="Helical" evidence="1">
    <location>
        <begin position="92"/>
        <end position="119"/>
    </location>
</feature>